<accession>A0A2P2NI93</accession>
<reference evidence="1" key="1">
    <citation type="submission" date="2018-02" db="EMBL/GenBank/DDBJ databases">
        <title>Rhizophora mucronata_Transcriptome.</title>
        <authorList>
            <person name="Meera S.P."/>
            <person name="Sreeshan A."/>
            <person name="Augustine A."/>
        </authorList>
    </citation>
    <scope>NUCLEOTIDE SEQUENCE</scope>
    <source>
        <tissue evidence="1">Leaf</tissue>
    </source>
</reference>
<organism evidence="1">
    <name type="scientific">Rhizophora mucronata</name>
    <name type="common">Asiatic mangrove</name>
    <dbReference type="NCBI Taxonomy" id="61149"/>
    <lineage>
        <taxon>Eukaryota</taxon>
        <taxon>Viridiplantae</taxon>
        <taxon>Streptophyta</taxon>
        <taxon>Embryophyta</taxon>
        <taxon>Tracheophyta</taxon>
        <taxon>Spermatophyta</taxon>
        <taxon>Magnoliopsida</taxon>
        <taxon>eudicotyledons</taxon>
        <taxon>Gunneridae</taxon>
        <taxon>Pentapetalae</taxon>
        <taxon>rosids</taxon>
        <taxon>fabids</taxon>
        <taxon>Malpighiales</taxon>
        <taxon>Rhizophoraceae</taxon>
        <taxon>Rhizophora</taxon>
    </lineage>
</organism>
<dbReference type="AlphaFoldDB" id="A0A2P2NI93"/>
<sequence length="24" mass="2926">MKFYYNIVFMHFTLVCSPICHLAF</sequence>
<name>A0A2P2NI93_RHIMU</name>
<dbReference type="EMBL" id="GGEC01061724">
    <property type="protein sequence ID" value="MBX42208.1"/>
    <property type="molecule type" value="Transcribed_RNA"/>
</dbReference>
<evidence type="ECO:0000313" key="1">
    <source>
        <dbReference type="EMBL" id="MBX42208.1"/>
    </source>
</evidence>
<proteinExistence type="predicted"/>
<protein>
    <submittedName>
        <fullName evidence="1">Uncharacterized protein</fullName>
    </submittedName>
</protein>